<evidence type="ECO:0000313" key="1">
    <source>
        <dbReference type="EMBL" id="ASJ73884.1"/>
    </source>
</evidence>
<dbReference type="EMBL" id="CP018632">
    <property type="protein sequence ID" value="ASJ73884.1"/>
    <property type="molecule type" value="Genomic_DNA"/>
</dbReference>
<evidence type="ECO:0000313" key="2">
    <source>
        <dbReference type="Proteomes" id="UP000250079"/>
    </source>
</evidence>
<dbReference type="AlphaFoldDB" id="A0A2Z2P2H7"/>
<gene>
    <name evidence="1" type="primary">higB2</name>
    <name evidence="1" type="ORF">IMCC3135_19025</name>
</gene>
<dbReference type="OrthoDB" id="330810at2"/>
<accession>A0A2Z2P2H7</accession>
<dbReference type="KEGG" id="gai:IMCC3135_19025"/>
<sequence length="116" mass="13067">MIWSIEFQRDFEVEFDAMDAGLQEALLGRLLVLAEFGPSLGRPKVDTLNGSAHANMKELRFDHEGGVWRVAFAFDPKRVGIVLVAGDKAGMNQRKFYKDLIKTADRRYADHVAPSE</sequence>
<dbReference type="Proteomes" id="UP000250079">
    <property type="component" value="Chromosome"/>
</dbReference>
<protein>
    <submittedName>
        <fullName evidence="1">Toxin HigB2</fullName>
    </submittedName>
</protein>
<proteinExistence type="predicted"/>
<dbReference type="InterPro" id="IPR009241">
    <property type="entry name" value="HigB-like"/>
</dbReference>
<keyword evidence="2" id="KW-1185">Reference proteome</keyword>
<name>A0A2Z2P2H7_9GAMM</name>
<reference evidence="1 2" key="1">
    <citation type="submission" date="2016-12" db="EMBL/GenBank/DDBJ databases">
        <authorList>
            <person name="Song W.-J."/>
            <person name="Kurnit D.M."/>
        </authorList>
    </citation>
    <scope>NUCLEOTIDE SEQUENCE [LARGE SCALE GENOMIC DNA]</scope>
    <source>
        <strain evidence="1 2">IMCC3135</strain>
    </source>
</reference>
<organism evidence="1 2">
    <name type="scientific">Granulosicoccus antarcticus IMCC3135</name>
    <dbReference type="NCBI Taxonomy" id="1192854"/>
    <lineage>
        <taxon>Bacteria</taxon>
        <taxon>Pseudomonadati</taxon>
        <taxon>Pseudomonadota</taxon>
        <taxon>Gammaproteobacteria</taxon>
        <taxon>Chromatiales</taxon>
        <taxon>Granulosicoccaceae</taxon>
        <taxon>Granulosicoccus</taxon>
    </lineage>
</organism>
<dbReference type="Pfam" id="PF05973">
    <property type="entry name" value="Gp49"/>
    <property type="match status" value="1"/>
</dbReference>